<keyword evidence="3" id="KW-0963">Cytoplasm</keyword>
<feature type="region of interest" description="Disordered" evidence="6">
    <location>
        <begin position="1089"/>
        <end position="1109"/>
    </location>
</feature>
<dbReference type="PANTHER" id="PTHR15073:SF3">
    <property type="entry name" value="MAP7 DOMAIN-CONTAINING PROTEIN 2"/>
    <property type="match status" value="1"/>
</dbReference>
<proteinExistence type="inferred from homology"/>
<feature type="compositionally biased region" description="Basic and acidic residues" evidence="6">
    <location>
        <begin position="763"/>
        <end position="775"/>
    </location>
</feature>
<dbReference type="Proteomes" id="UP000830375">
    <property type="component" value="Unassembled WGS sequence"/>
</dbReference>
<accession>A0ABQ8MQ22</accession>
<keyword evidence="8" id="KW-1185">Reference proteome</keyword>
<feature type="region of interest" description="Disordered" evidence="6">
    <location>
        <begin position="580"/>
        <end position="827"/>
    </location>
</feature>
<feature type="region of interest" description="Disordered" evidence="6">
    <location>
        <begin position="103"/>
        <end position="128"/>
    </location>
</feature>
<reference evidence="7 8" key="1">
    <citation type="submission" date="2022-01" db="EMBL/GenBank/DDBJ databases">
        <title>A high-quality chromosome-level genome assembly of rohu carp, Labeo rohita.</title>
        <authorList>
            <person name="Arick M.A. II"/>
            <person name="Hsu C.-Y."/>
            <person name="Magbanua Z."/>
            <person name="Pechanova O."/>
            <person name="Grover C."/>
            <person name="Miller E."/>
            <person name="Thrash A."/>
            <person name="Ezzel L."/>
            <person name="Alam S."/>
            <person name="Benzie J."/>
            <person name="Hamilton M."/>
            <person name="Karsi A."/>
            <person name="Lawrence M.L."/>
            <person name="Peterson D.G."/>
        </authorList>
    </citation>
    <scope>NUCLEOTIDE SEQUENCE [LARGE SCALE GENOMIC DNA]</scope>
    <source>
        <strain evidence="8">BAU-BD-2019</strain>
        <tissue evidence="7">Blood</tissue>
    </source>
</reference>
<sequence length="1109" mass="123855">MTSLQRFSTTALSSLSIWTLNSRDYSLYRTAERILLRLWKADRVPRFAAALSVTLRLEEPPVDHEDGGERCQHRCQCNDSLACLLQTYAGASRCRADALTPPTVTEKKTQTNGHASPSRHPTNTNAHADMEGYLKTDDRMRLAKERREEREKSLAAREQAIKEKERRAQLQYEKTVEERWKRLEEQRQKEELRRAAVEEKRRQQLEEEKADPEKEWAKNERGTRWHAGEERLEALMRRSLERSLQLENRNKRWAWGPNGTAQGDWENALPPLSAASALPHDLAAPSPAAIESGNGHHGHLNSMDKLKVNRLLTHTHSSLARCNSAAELHLSCLRCKVLTGHRTEGHRVEEETILCQQKSPVELSKERLRRERRTGSPATGSPVRRAKSPADVARRSASPATPKLLPKSRTQSPCTVRQYPPSPMKHRPATPVNDSNRKTEDKQAEDVKTQDPQEGRSLKAEIHQNKSPNNESLDKAPKMETTVSSTPPPERRTMKIENHINGAKEKKSVVLENQQKKNEKVETPEKKHPKSNGNDVTPNKCADPSPVNSPGKVAAGTTDAEEASRLLAERRRLARVLKEQEEKQRRELEEQEKLKSEQLKKRQLEERARQEEKARQAEEEKCRQEQERKKREQEEKTKGKGASGPDGERVTGPKGIRLQLNSKLLKNKEEAEIRAQKDAERQRQERELSKQQEEQERQQRKKRIEEIMKRTRKGDGEMKREDSPEPLSPVSHPVSPPGGNHLASSAEVKSQPNPIQTTSVHGATDKQESPGKRPENGCANDQIKSPAHMASKNPSMNGQVIINSTAVKTQEKGKVSEENAKTIRQENEHVKTQCLQVKEETNREDTSAAKVQVTPLKSLPENTVTNIKSTVMTDSKPQVSTQVKPPANIPTNNLTNGKSQTITQVAKQEANNQVKTPDSVQMNGQAAAQGPRKDITVKKSDTPHANGQGSPTVAVPQAKTVTQAGGHMITQVKSKEGGNDNVPSSLTPLPESKTPLPLIHLETLEGKSGAAEDSADEVQYMEVSPVSKEELISIPEFSPMNSPQQNGTNNMRALEDLLDLTGQVAYPRLSPAASLGDCNKNLIEGVCSPGSDSKLIPNNSPSSDKQHVQ</sequence>
<feature type="compositionally biased region" description="Basic and acidic residues" evidence="6">
    <location>
        <begin position="580"/>
        <end position="638"/>
    </location>
</feature>
<evidence type="ECO:0000256" key="5">
    <source>
        <dbReference type="ARBA" id="ARBA00023212"/>
    </source>
</evidence>
<protein>
    <submittedName>
        <fullName evidence="7">MAP7 domain-containing protein 2</fullName>
    </submittedName>
</protein>
<dbReference type="InterPro" id="IPR051483">
    <property type="entry name" value="MAP7_domain-containing"/>
</dbReference>
<evidence type="ECO:0000313" key="7">
    <source>
        <dbReference type="EMBL" id="KAI2664800.1"/>
    </source>
</evidence>
<comment type="subcellular location">
    <subcellularLocation>
        <location evidence="1">Cytoplasm</location>
        <location evidence="1">Cytoskeleton</location>
    </subcellularLocation>
</comment>
<dbReference type="InterPro" id="IPR008604">
    <property type="entry name" value="MAP7_fam"/>
</dbReference>
<feature type="compositionally biased region" description="Polar residues" evidence="6">
    <location>
        <begin position="792"/>
        <end position="808"/>
    </location>
</feature>
<feature type="region of interest" description="Disordered" evidence="6">
    <location>
        <begin position="867"/>
        <end position="952"/>
    </location>
</feature>
<feature type="region of interest" description="Disordered" evidence="6">
    <location>
        <begin position="363"/>
        <end position="566"/>
    </location>
</feature>
<feature type="compositionally biased region" description="Basic and acidic residues" evidence="6">
    <location>
        <begin position="666"/>
        <end position="723"/>
    </location>
</feature>
<feature type="compositionally biased region" description="Polar residues" evidence="6">
    <location>
        <begin position="110"/>
        <end position="126"/>
    </location>
</feature>
<comment type="similarity">
    <text evidence="2">Belongs to the MAP7 family.</text>
</comment>
<evidence type="ECO:0000256" key="1">
    <source>
        <dbReference type="ARBA" id="ARBA00004245"/>
    </source>
</evidence>
<feature type="region of interest" description="Disordered" evidence="6">
    <location>
        <begin position="199"/>
        <end position="221"/>
    </location>
</feature>
<keyword evidence="5" id="KW-0206">Cytoskeleton</keyword>
<gene>
    <name evidence="7" type="ORF">H4Q32_003093</name>
</gene>
<feature type="compositionally biased region" description="Polar residues" evidence="6">
    <location>
        <begin position="747"/>
        <end position="761"/>
    </location>
</feature>
<evidence type="ECO:0000256" key="2">
    <source>
        <dbReference type="ARBA" id="ARBA00007525"/>
    </source>
</evidence>
<feature type="compositionally biased region" description="Basic and acidic residues" evidence="6">
    <location>
        <begin position="489"/>
        <end position="526"/>
    </location>
</feature>
<comment type="caution">
    <text evidence="7">The sequence shown here is derived from an EMBL/GenBank/DDBJ whole genome shotgun (WGS) entry which is preliminary data.</text>
</comment>
<evidence type="ECO:0000256" key="6">
    <source>
        <dbReference type="SAM" id="MobiDB-lite"/>
    </source>
</evidence>
<dbReference type="Pfam" id="PF05672">
    <property type="entry name" value="MAP7"/>
    <property type="match status" value="1"/>
</dbReference>
<evidence type="ECO:0000256" key="3">
    <source>
        <dbReference type="ARBA" id="ARBA00022490"/>
    </source>
</evidence>
<evidence type="ECO:0000313" key="8">
    <source>
        <dbReference type="Proteomes" id="UP000830375"/>
    </source>
</evidence>
<feature type="compositionally biased region" description="Basic and acidic residues" evidence="6">
    <location>
        <begin position="931"/>
        <end position="942"/>
    </location>
</feature>
<feature type="compositionally biased region" description="Basic and acidic residues" evidence="6">
    <location>
        <begin position="435"/>
        <end position="464"/>
    </location>
</feature>
<keyword evidence="4" id="KW-0175">Coiled coil</keyword>
<dbReference type="EMBL" id="JACTAM010000005">
    <property type="protein sequence ID" value="KAI2664800.1"/>
    <property type="molecule type" value="Genomic_DNA"/>
</dbReference>
<feature type="compositionally biased region" description="Polar residues" evidence="6">
    <location>
        <begin position="867"/>
        <end position="926"/>
    </location>
</feature>
<organism evidence="7 8">
    <name type="scientific">Labeo rohita</name>
    <name type="common">Indian major carp</name>
    <name type="synonym">Cyprinus rohita</name>
    <dbReference type="NCBI Taxonomy" id="84645"/>
    <lineage>
        <taxon>Eukaryota</taxon>
        <taxon>Metazoa</taxon>
        <taxon>Chordata</taxon>
        <taxon>Craniata</taxon>
        <taxon>Vertebrata</taxon>
        <taxon>Euteleostomi</taxon>
        <taxon>Actinopterygii</taxon>
        <taxon>Neopterygii</taxon>
        <taxon>Teleostei</taxon>
        <taxon>Ostariophysi</taxon>
        <taxon>Cypriniformes</taxon>
        <taxon>Cyprinidae</taxon>
        <taxon>Labeoninae</taxon>
        <taxon>Labeonini</taxon>
        <taxon>Labeo</taxon>
    </lineage>
</organism>
<name>A0ABQ8MQ22_LABRO</name>
<dbReference type="PANTHER" id="PTHR15073">
    <property type="entry name" value="MICROTUBULE-ASSOCIATED PROTEIN"/>
    <property type="match status" value="1"/>
</dbReference>
<feature type="compositionally biased region" description="Basic and acidic residues" evidence="6">
    <location>
        <begin position="809"/>
        <end position="827"/>
    </location>
</feature>
<evidence type="ECO:0000256" key="4">
    <source>
        <dbReference type="ARBA" id="ARBA00023054"/>
    </source>
</evidence>